<dbReference type="AlphaFoldDB" id="A0A5C6A2N6"/>
<dbReference type="Proteomes" id="UP000316213">
    <property type="component" value="Unassembled WGS sequence"/>
</dbReference>
<protein>
    <submittedName>
        <fullName evidence="2">Uncharacterized protein</fullName>
    </submittedName>
</protein>
<sequence length="39" mass="4448">MFPLWLLQFLVIGALVLACVGVVALVIFLFIDSRDQQIW</sequence>
<dbReference type="EMBL" id="SJPM01000009">
    <property type="protein sequence ID" value="TWT93508.1"/>
    <property type="molecule type" value="Genomic_DNA"/>
</dbReference>
<organism evidence="2 3">
    <name type="scientific">Neorhodopirellula pilleata</name>
    <dbReference type="NCBI Taxonomy" id="2714738"/>
    <lineage>
        <taxon>Bacteria</taxon>
        <taxon>Pseudomonadati</taxon>
        <taxon>Planctomycetota</taxon>
        <taxon>Planctomycetia</taxon>
        <taxon>Pirellulales</taxon>
        <taxon>Pirellulaceae</taxon>
        <taxon>Neorhodopirellula</taxon>
    </lineage>
</organism>
<reference evidence="2 3" key="1">
    <citation type="submission" date="2019-02" db="EMBL/GenBank/DDBJ databases">
        <title>Deep-cultivation of Planctomycetes and their phenomic and genomic characterization uncovers novel biology.</title>
        <authorList>
            <person name="Wiegand S."/>
            <person name="Jogler M."/>
            <person name="Boedeker C."/>
            <person name="Pinto D."/>
            <person name="Vollmers J."/>
            <person name="Rivas-Marin E."/>
            <person name="Kohn T."/>
            <person name="Peeters S.H."/>
            <person name="Heuer A."/>
            <person name="Rast P."/>
            <person name="Oberbeckmann S."/>
            <person name="Bunk B."/>
            <person name="Jeske O."/>
            <person name="Meyerdierks A."/>
            <person name="Storesund J.E."/>
            <person name="Kallscheuer N."/>
            <person name="Luecker S."/>
            <person name="Lage O.M."/>
            <person name="Pohl T."/>
            <person name="Merkel B.J."/>
            <person name="Hornburger P."/>
            <person name="Mueller R.-W."/>
            <person name="Bruemmer F."/>
            <person name="Labrenz M."/>
            <person name="Spormann A.M."/>
            <person name="Op Den Camp H."/>
            <person name="Overmann J."/>
            <person name="Amann R."/>
            <person name="Jetten M.S.M."/>
            <person name="Mascher T."/>
            <person name="Medema M.H."/>
            <person name="Devos D.P."/>
            <person name="Kaster A.-K."/>
            <person name="Ovreas L."/>
            <person name="Rohde M."/>
            <person name="Galperin M.Y."/>
            <person name="Jogler C."/>
        </authorList>
    </citation>
    <scope>NUCLEOTIDE SEQUENCE [LARGE SCALE GENOMIC DNA]</scope>
    <source>
        <strain evidence="2 3">Pla100</strain>
    </source>
</reference>
<feature type="transmembrane region" description="Helical" evidence="1">
    <location>
        <begin position="6"/>
        <end position="31"/>
    </location>
</feature>
<comment type="caution">
    <text evidence="2">The sequence shown here is derived from an EMBL/GenBank/DDBJ whole genome shotgun (WGS) entry which is preliminary data.</text>
</comment>
<evidence type="ECO:0000313" key="2">
    <source>
        <dbReference type="EMBL" id="TWT93508.1"/>
    </source>
</evidence>
<name>A0A5C6A2N6_9BACT</name>
<gene>
    <name evidence="2" type="ORF">Pla100_40260</name>
</gene>
<keyword evidence="3" id="KW-1185">Reference proteome</keyword>
<keyword evidence="1" id="KW-0472">Membrane</keyword>
<keyword evidence="1" id="KW-0812">Transmembrane</keyword>
<keyword evidence="1" id="KW-1133">Transmembrane helix</keyword>
<proteinExistence type="predicted"/>
<accession>A0A5C6A2N6</accession>
<evidence type="ECO:0000256" key="1">
    <source>
        <dbReference type="SAM" id="Phobius"/>
    </source>
</evidence>
<evidence type="ECO:0000313" key="3">
    <source>
        <dbReference type="Proteomes" id="UP000316213"/>
    </source>
</evidence>